<reference evidence="2" key="1">
    <citation type="submission" date="2023-03" db="EMBL/GenBank/DDBJ databases">
        <title>Chromosome-scale reference genome and RAD-based genetic map of yellow starthistle (Centaurea solstitialis) reveal putative structural variation and QTLs associated with invader traits.</title>
        <authorList>
            <person name="Reatini B."/>
            <person name="Cang F.A."/>
            <person name="Jiang Q."/>
            <person name="Mckibben M.T.W."/>
            <person name="Barker M.S."/>
            <person name="Rieseberg L.H."/>
            <person name="Dlugosch K.M."/>
        </authorList>
    </citation>
    <scope>NUCLEOTIDE SEQUENCE</scope>
    <source>
        <strain evidence="2">CAN-66</strain>
        <tissue evidence="2">Leaf</tissue>
    </source>
</reference>
<gene>
    <name evidence="2" type="ORF">OSB04_023721</name>
</gene>
<evidence type="ECO:0000313" key="3">
    <source>
        <dbReference type="Proteomes" id="UP001172457"/>
    </source>
</evidence>
<protein>
    <recommendedName>
        <fullName evidence="1">Retrotransposon gag domain-containing protein</fullName>
    </recommendedName>
</protein>
<name>A0AA38SLG1_9ASTR</name>
<keyword evidence="3" id="KW-1185">Reference proteome</keyword>
<feature type="domain" description="Retrotransposon gag" evidence="1">
    <location>
        <begin position="44"/>
        <end position="137"/>
    </location>
</feature>
<dbReference type="Pfam" id="PF03732">
    <property type="entry name" value="Retrotrans_gag"/>
    <property type="match status" value="1"/>
</dbReference>
<evidence type="ECO:0000313" key="2">
    <source>
        <dbReference type="EMBL" id="KAJ9544014.1"/>
    </source>
</evidence>
<dbReference type="PANTHER" id="PTHR33223:SF11">
    <property type="entry name" value="ELEMENT PROTEIN, PUTATIVE-RELATED"/>
    <property type="match status" value="1"/>
</dbReference>
<dbReference type="EMBL" id="JARYMX010000006">
    <property type="protein sequence ID" value="KAJ9544014.1"/>
    <property type="molecule type" value="Genomic_DNA"/>
</dbReference>
<organism evidence="2 3">
    <name type="scientific">Centaurea solstitialis</name>
    <name type="common">yellow star-thistle</name>
    <dbReference type="NCBI Taxonomy" id="347529"/>
    <lineage>
        <taxon>Eukaryota</taxon>
        <taxon>Viridiplantae</taxon>
        <taxon>Streptophyta</taxon>
        <taxon>Embryophyta</taxon>
        <taxon>Tracheophyta</taxon>
        <taxon>Spermatophyta</taxon>
        <taxon>Magnoliopsida</taxon>
        <taxon>eudicotyledons</taxon>
        <taxon>Gunneridae</taxon>
        <taxon>Pentapetalae</taxon>
        <taxon>asterids</taxon>
        <taxon>campanulids</taxon>
        <taxon>Asterales</taxon>
        <taxon>Asteraceae</taxon>
        <taxon>Carduoideae</taxon>
        <taxon>Cardueae</taxon>
        <taxon>Centaureinae</taxon>
        <taxon>Centaurea</taxon>
    </lineage>
</organism>
<dbReference type="PANTHER" id="PTHR33223">
    <property type="entry name" value="CCHC-TYPE DOMAIN-CONTAINING PROTEIN"/>
    <property type="match status" value="1"/>
</dbReference>
<accession>A0AA38SLG1</accession>
<dbReference type="InterPro" id="IPR005162">
    <property type="entry name" value="Retrotrans_gag_dom"/>
</dbReference>
<proteinExistence type="predicted"/>
<sequence>MIGRKRICLIWEKEKGGGEGRHGEEEELGQEEADAATDDAIRLRLFPFTLIEEAKAWLRSLDPNSITTWDQMRNQFVSRFFLPAKADKLKVEIRTFQQKGEEMIVEFSESFKRMMYLCPIHGLSKSKQVQTFYRGLNYPT</sequence>
<dbReference type="AlphaFoldDB" id="A0AA38SLG1"/>
<comment type="caution">
    <text evidence="2">The sequence shown here is derived from an EMBL/GenBank/DDBJ whole genome shotgun (WGS) entry which is preliminary data.</text>
</comment>
<evidence type="ECO:0000259" key="1">
    <source>
        <dbReference type="Pfam" id="PF03732"/>
    </source>
</evidence>
<dbReference type="Proteomes" id="UP001172457">
    <property type="component" value="Chromosome 6"/>
</dbReference>